<gene>
    <name evidence="1" type="ORF">GCM10009809_25880</name>
</gene>
<dbReference type="EMBL" id="BAAAPM010000005">
    <property type="protein sequence ID" value="GAA1729167.1"/>
    <property type="molecule type" value="Genomic_DNA"/>
</dbReference>
<accession>A0ABN2JJ79</accession>
<sequence length="185" mass="20503">MVVPFPPGRAKNAARATLGRRLGEIGFRDSVARDVWVSPLDEGGERGFYAVGLDFYPIARMAYLWEGNGKNDVTKCITVRAYGAAVSTEDPYIGSLLDTIRPSLSDFLGKHREQFISESIATIVREYDAAGIDFDDNTSSKIREMHDSKIAVPYALLSADDVERWADLIVPATRSAYDHARTRVD</sequence>
<protein>
    <submittedName>
        <fullName evidence="1">Uncharacterized protein</fullName>
    </submittedName>
</protein>
<name>A0ABN2JJ79_9MICO</name>
<dbReference type="RefSeq" id="WP_344248870.1">
    <property type="nucleotide sequence ID" value="NZ_BAAAPM010000005.1"/>
</dbReference>
<reference evidence="1 2" key="1">
    <citation type="journal article" date="2019" name="Int. J. Syst. Evol. Microbiol.">
        <title>The Global Catalogue of Microorganisms (GCM) 10K type strain sequencing project: providing services to taxonomists for standard genome sequencing and annotation.</title>
        <authorList>
            <consortium name="The Broad Institute Genomics Platform"/>
            <consortium name="The Broad Institute Genome Sequencing Center for Infectious Disease"/>
            <person name="Wu L."/>
            <person name="Ma J."/>
        </authorList>
    </citation>
    <scope>NUCLEOTIDE SEQUENCE [LARGE SCALE GENOMIC DNA]</scope>
    <source>
        <strain evidence="1 2">JCM 15589</strain>
    </source>
</reference>
<proteinExistence type="predicted"/>
<dbReference type="Proteomes" id="UP001501138">
    <property type="component" value="Unassembled WGS sequence"/>
</dbReference>
<organism evidence="1 2">
    <name type="scientific">Isoptericola hypogeus</name>
    <dbReference type="NCBI Taxonomy" id="300179"/>
    <lineage>
        <taxon>Bacteria</taxon>
        <taxon>Bacillati</taxon>
        <taxon>Actinomycetota</taxon>
        <taxon>Actinomycetes</taxon>
        <taxon>Micrococcales</taxon>
        <taxon>Promicromonosporaceae</taxon>
        <taxon>Isoptericola</taxon>
    </lineage>
</organism>
<comment type="caution">
    <text evidence="1">The sequence shown here is derived from an EMBL/GenBank/DDBJ whole genome shotgun (WGS) entry which is preliminary data.</text>
</comment>
<evidence type="ECO:0000313" key="1">
    <source>
        <dbReference type="EMBL" id="GAA1729167.1"/>
    </source>
</evidence>
<evidence type="ECO:0000313" key="2">
    <source>
        <dbReference type="Proteomes" id="UP001501138"/>
    </source>
</evidence>
<keyword evidence="2" id="KW-1185">Reference proteome</keyword>